<evidence type="ECO:0000259" key="2">
    <source>
        <dbReference type="Pfam" id="PF24883"/>
    </source>
</evidence>
<dbReference type="PANTHER" id="PTHR10039:SF5">
    <property type="entry name" value="NACHT DOMAIN-CONTAINING PROTEIN"/>
    <property type="match status" value="1"/>
</dbReference>
<evidence type="ECO:0000256" key="1">
    <source>
        <dbReference type="ARBA" id="ARBA00022737"/>
    </source>
</evidence>
<gene>
    <name evidence="3" type="ORF">BU23DRAFT_572613</name>
</gene>
<evidence type="ECO:0000313" key="3">
    <source>
        <dbReference type="EMBL" id="KAF1968090.1"/>
    </source>
</evidence>
<dbReference type="Pfam" id="PF24883">
    <property type="entry name" value="NPHP3_N"/>
    <property type="match status" value="1"/>
</dbReference>
<accession>A0A6A5UUL4</accession>
<name>A0A6A5UUL4_9PLEO</name>
<organism evidence="3 4">
    <name type="scientific">Bimuria novae-zelandiae CBS 107.79</name>
    <dbReference type="NCBI Taxonomy" id="1447943"/>
    <lineage>
        <taxon>Eukaryota</taxon>
        <taxon>Fungi</taxon>
        <taxon>Dikarya</taxon>
        <taxon>Ascomycota</taxon>
        <taxon>Pezizomycotina</taxon>
        <taxon>Dothideomycetes</taxon>
        <taxon>Pleosporomycetidae</taxon>
        <taxon>Pleosporales</taxon>
        <taxon>Massarineae</taxon>
        <taxon>Didymosphaeriaceae</taxon>
        <taxon>Bimuria</taxon>
    </lineage>
</organism>
<dbReference type="Gene3D" id="3.40.50.300">
    <property type="entry name" value="P-loop containing nucleotide triphosphate hydrolases"/>
    <property type="match status" value="1"/>
</dbReference>
<reference evidence="3" key="1">
    <citation type="journal article" date="2020" name="Stud. Mycol.">
        <title>101 Dothideomycetes genomes: a test case for predicting lifestyles and emergence of pathogens.</title>
        <authorList>
            <person name="Haridas S."/>
            <person name="Albert R."/>
            <person name="Binder M."/>
            <person name="Bloem J."/>
            <person name="Labutti K."/>
            <person name="Salamov A."/>
            <person name="Andreopoulos B."/>
            <person name="Baker S."/>
            <person name="Barry K."/>
            <person name="Bills G."/>
            <person name="Bluhm B."/>
            <person name="Cannon C."/>
            <person name="Castanera R."/>
            <person name="Culley D."/>
            <person name="Daum C."/>
            <person name="Ezra D."/>
            <person name="Gonzalez J."/>
            <person name="Henrissat B."/>
            <person name="Kuo A."/>
            <person name="Liang C."/>
            <person name="Lipzen A."/>
            <person name="Lutzoni F."/>
            <person name="Magnuson J."/>
            <person name="Mondo S."/>
            <person name="Nolan M."/>
            <person name="Ohm R."/>
            <person name="Pangilinan J."/>
            <person name="Park H.-J."/>
            <person name="Ramirez L."/>
            <person name="Alfaro M."/>
            <person name="Sun H."/>
            <person name="Tritt A."/>
            <person name="Yoshinaga Y."/>
            <person name="Zwiers L.-H."/>
            <person name="Turgeon B."/>
            <person name="Goodwin S."/>
            <person name="Spatafora J."/>
            <person name="Crous P."/>
            <person name="Grigoriev I."/>
        </authorList>
    </citation>
    <scope>NUCLEOTIDE SEQUENCE</scope>
    <source>
        <strain evidence="3">CBS 107.79</strain>
    </source>
</reference>
<dbReference type="AlphaFoldDB" id="A0A6A5UUL4"/>
<proteinExistence type="predicted"/>
<dbReference type="PANTHER" id="PTHR10039">
    <property type="entry name" value="AMELOGENIN"/>
    <property type="match status" value="1"/>
</dbReference>
<sequence length="279" mass="31713">MTQATYDRQRVGVFSLISEEHVQMLMEYLNFDQLDARQMSIKVAHAKTCRWFLNTSGYKNWLDAGEIADHNGLLWIKGKPGAGKSTLMKFLTAHSRKTMRNAVVVSFFFNARGEELEKSTTVTYRSLLVQLFEQLPKLKCVLGHLKVPEGTITSTFHWSVALLEVLLKHAIQNLGDTSIVCFIDALEECEEDQIRAMISFFERVGSHCTMVGRDFSSCFASRHYPPIYAEKAIELVLEGHEGHEQDIASYLNTQLKIGKTKRAEQIRSRVLEKASGVFM</sequence>
<dbReference type="InterPro" id="IPR056884">
    <property type="entry name" value="NPHP3-like_N"/>
</dbReference>
<dbReference type="EMBL" id="ML976724">
    <property type="protein sequence ID" value="KAF1968090.1"/>
    <property type="molecule type" value="Genomic_DNA"/>
</dbReference>
<protein>
    <recommendedName>
        <fullName evidence="2">Nephrocystin 3-like N-terminal domain-containing protein</fullName>
    </recommendedName>
</protein>
<feature type="domain" description="Nephrocystin 3-like N-terminal" evidence="2">
    <location>
        <begin position="48"/>
        <end position="207"/>
    </location>
</feature>
<evidence type="ECO:0000313" key="4">
    <source>
        <dbReference type="Proteomes" id="UP000800036"/>
    </source>
</evidence>
<dbReference type="SUPFAM" id="SSF52540">
    <property type="entry name" value="P-loop containing nucleoside triphosphate hydrolases"/>
    <property type="match status" value="1"/>
</dbReference>
<dbReference type="Proteomes" id="UP000800036">
    <property type="component" value="Unassembled WGS sequence"/>
</dbReference>
<dbReference type="InterPro" id="IPR027417">
    <property type="entry name" value="P-loop_NTPase"/>
</dbReference>
<keyword evidence="1" id="KW-0677">Repeat</keyword>
<dbReference type="OrthoDB" id="194358at2759"/>
<keyword evidence="4" id="KW-1185">Reference proteome</keyword>